<reference evidence="1" key="2">
    <citation type="submission" date="2025-09" db="UniProtKB">
        <authorList>
            <consortium name="EnsemblPlants"/>
        </authorList>
    </citation>
    <scope>IDENTIFICATION</scope>
</reference>
<protein>
    <submittedName>
        <fullName evidence="1">Uncharacterized protein</fullName>
    </submittedName>
</protein>
<proteinExistence type="predicted"/>
<dbReference type="Proteomes" id="UP001732700">
    <property type="component" value="Chromosome 3A"/>
</dbReference>
<organism evidence="1 2">
    <name type="scientific">Avena sativa</name>
    <name type="common">Oat</name>
    <dbReference type="NCBI Taxonomy" id="4498"/>
    <lineage>
        <taxon>Eukaryota</taxon>
        <taxon>Viridiplantae</taxon>
        <taxon>Streptophyta</taxon>
        <taxon>Embryophyta</taxon>
        <taxon>Tracheophyta</taxon>
        <taxon>Spermatophyta</taxon>
        <taxon>Magnoliopsida</taxon>
        <taxon>Liliopsida</taxon>
        <taxon>Poales</taxon>
        <taxon>Poaceae</taxon>
        <taxon>BOP clade</taxon>
        <taxon>Pooideae</taxon>
        <taxon>Poodae</taxon>
        <taxon>Poeae</taxon>
        <taxon>Poeae Chloroplast Group 1 (Aveneae type)</taxon>
        <taxon>Aveninae</taxon>
        <taxon>Avena</taxon>
    </lineage>
</organism>
<accession>A0ACD5VG03</accession>
<name>A0ACD5VG03_AVESA</name>
<evidence type="ECO:0000313" key="1">
    <source>
        <dbReference type="EnsemblPlants" id="AVESA.00010b.r2.3AG0439660.1.CDS.1"/>
    </source>
</evidence>
<reference evidence="1" key="1">
    <citation type="submission" date="2021-05" db="EMBL/GenBank/DDBJ databases">
        <authorList>
            <person name="Scholz U."/>
            <person name="Mascher M."/>
            <person name="Fiebig A."/>
        </authorList>
    </citation>
    <scope>NUCLEOTIDE SEQUENCE [LARGE SCALE GENOMIC DNA]</scope>
</reference>
<dbReference type="EnsemblPlants" id="AVESA.00010b.r2.3AG0439660.1">
    <property type="protein sequence ID" value="AVESA.00010b.r2.3AG0439660.1.CDS.1"/>
    <property type="gene ID" value="AVESA.00010b.r2.3AG0439660"/>
</dbReference>
<sequence>METRGQEDGEWDGGDEGEGEGEGAGVPPAAIHRSATANDMHAETVRRQYHECLRNHAAAAGGHVVDGCCEFMPASTEDPLACAACGCHRSFHRRDPSPGRAYLPLLAASARAPLSLLPPSSSKHPHPHPHQRLPFAYGPAPSGGTGTTTESSSEELRGPAPAPRKRSRTTFTREQKEQMMAFAERVGWRMQRQDEATVEQFCAQAGVRRQALKVWMHNNKQSSAGRRQQQQEKLHELRQEQQQ</sequence>
<keyword evidence="2" id="KW-1185">Reference proteome</keyword>
<evidence type="ECO:0000313" key="2">
    <source>
        <dbReference type="Proteomes" id="UP001732700"/>
    </source>
</evidence>